<feature type="compositionally biased region" description="Basic and acidic residues" evidence="1">
    <location>
        <begin position="77"/>
        <end position="90"/>
    </location>
</feature>
<feature type="chain" id="PRO_5011450271" description="Translation initiation factor 2" evidence="2">
    <location>
        <begin position="34"/>
        <end position="185"/>
    </location>
</feature>
<evidence type="ECO:0008006" key="5">
    <source>
        <dbReference type="Google" id="ProtNLM"/>
    </source>
</evidence>
<name>A0A1H0QRL4_9GAMM</name>
<evidence type="ECO:0000256" key="1">
    <source>
        <dbReference type="SAM" id="MobiDB-lite"/>
    </source>
</evidence>
<dbReference type="EMBL" id="FNJJ01000003">
    <property type="protein sequence ID" value="SDP19389.1"/>
    <property type="molecule type" value="Genomic_DNA"/>
</dbReference>
<dbReference type="PROSITE" id="PS51257">
    <property type="entry name" value="PROKAR_LIPOPROTEIN"/>
    <property type="match status" value="1"/>
</dbReference>
<keyword evidence="2" id="KW-0732">Signal</keyword>
<evidence type="ECO:0000256" key="2">
    <source>
        <dbReference type="SAM" id="SignalP"/>
    </source>
</evidence>
<protein>
    <recommendedName>
        <fullName evidence="5">Translation initiation factor 2</fullName>
    </recommendedName>
</protein>
<feature type="compositionally biased region" description="Low complexity" evidence="1">
    <location>
        <begin position="91"/>
        <end position="108"/>
    </location>
</feature>
<proteinExistence type="predicted"/>
<keyword evidence="4" id="KW-1185">Reference proteome</keyword>
<dbReference type="AlphaFoldDB" id="A0A1H0QRL4"/>
<feature type="signal peptide" evidence="2">
    <location>
        <begin position="1"/>
        <end position="33"/>
    </location>
</feature>
<dbReference type="Proteomes" id="UP000199460">
    <property type="component" value="Unassembled WGS sequence"/>
</dbReference>
<evidence type="ECO:0000313" key="3">
    <source>
        <dbReference type="EMBL" id="SDP19389.1"/>
    </source>
</evidence>
<sequence length="185" mass="19891">MGQYVDRVAAVPMMRRTCLTLVCLALLSGCEPAPEPAAEKPESAAPAVVSPAPEAPADVTASEPDEAPAPVIAPKPEPAEPAKPKPKATDKPQAQAKPPAKAKPAIAPQPEPRLALDLSVPQELFELALESETREELSPLLPPMFGEKPEVQSPFQISGRLISNERVDDYWDSIEGAEVQFEFRR</sequence>
<feature type="region of interest" description="Disordered" evidence="1">
    <location>
        <begin position="33"/>
        <end position="117"/>
    </location>
</feature>
<organism evidence="3 4">
    <name type="scientific">Ectopseudomonas guguanensis</name>
    <dbReference type="NCBI Taxonomy" id="1198456"/>
    <lineage>
        <taxon>Bacteria</taxon>
        <taxon>Pseudomonadati</taxon>
        <taxon>Pseudomonadota</taxon>
        <taxon>Gammaproteobacteria</taxon>
        <taxon>Pseudomonadales</taxon>
        <taxon>Pseudomonadaceae</taxon>
        <taxon>Ectopseudomonas</taxon>
    </lineage>
</organism>
<accession>A0A1H0QRL4</accession>
<evidence type="ECO:0000313" key="4">
    <source>
        <dbReference type="Proteomes" id="UP000199460"/>
    </source>
</evidence>
<gene>
    <name evidence="3" type="ORF">SAMN05216213_10370</name>
</gene>
<feature type="compositionally biased region" description="Low complexity" evidence="1">
    <location>
        <begin position="43"/>
        <end position="57"/>
    </location>
</feature>
<reference evidence="4" key="1">
    <citation type="submission" date="2016-10" db="EMBL/GenBank/DDBJ databases">
        <authorList>
            <person name="Varghese N."/>
            <person name="Submissions S."/>
        </authorList>
    </citation>
    <scope>NUCLEOTIDE SEQUENCE [LARGE SCALE GENOMIC DNA]</scope>
    <source>
        <strain evidence="4">JCM 18416</strain>
    </source>
</reference>